<dbReference type="CDD" id="cd01983">
    <property type="entry name" value="SIMIBI"/>
    <property type="match status" value="1"/>
</dbReference>
<gene>
    <name evidence="1" type="ORF">ABS642_09115</name>
</gene>
<evidence type="ECO:0008006" key="2">
    <source>
        <dbReference type="Google" id="ProtNLM"/>
    </source>
</evidence>
<accession>A0AAU7W1A3</accession>
<dbReference type="Pfam" id="PF13238">
    <property type="entry name" value="AAA_18"/>
    <property type="match status" value="1"/>
</dbReference>
<evidence type="ECO:0000313" key="1">
    <source>
        <dbReference type="EMBL" id="XBX80232.1"/>
    </source>
</evidence>
<dbReference type="Gene3D" id="3.40.50.300">
    <property type="entry name" value="P-loop containing nucleotide triphosphate hydrolases"/>
    <property type="match status" value="2"/>
</dbReference>
<dbReference type="AlphaFoldDB" id="A0AAU7W1A3"/>
<dbReference type="SUPFAM" id="SSF52540">
    <property type="entry name" value="P-loop containing nucleoside triphosphate hydrolases"/>
    <property type="match status" value="2"/>
</dbReference>
<organism evidence="1">
    <name type="scientific">Microbacterium sp. A8/3-1</name>
    <dbReference type="NCBI Taxonomy" id="3160749"/>
    <lineage>
        <taxon>Bacteria</taxon>
        <taxon>Bacillati</taxon>
        <taxon>Actinomycetota</taxon>
        <taxon>Actinomycetes</taxon>
        <taxon>Micrococcales</taxon>
        <taxon>Microbacteriaceae</taxon>
        <taxon>Microbacterium</taxon>
    </lineage>
</organism>
<protein>
    <recommendedName>
        <fullName evidence="2">Adenylylsulfate kinase</fullName>
    </recommendedName>
</protein>
<dbReference type="RefSeq" id="WP_350353073.1">
    <property type="nucleotide sequence ID" value="NZ_CP158357.1"/>
</dbReference>
<name>A0AAU7W1A3_9MICO</name>
<dbReference type="EMBL" id="CP158357">
    <property type="protein sequence ID" value="XBX80232.1"/>
    <property type="molecule type" value="Genomic_DNA"/>
</dbReference>
<sequence>MDVLRLAGVPGVGKSTVAWAVARGLAADGERVGYVDIDQLGMCYPAPPDDPDRWDLKEAALQRVAARFAEARVERLVVSGVADPADPPRANGHPTVSLWLDAEEVTRRERLAPRGWPQGQVDEVVAIGTAESATAHPSWAKVDTDGSAVDDTVRTVLARWRTDAATAATTVAPVPAPASTEDDVTGRVIWITGPRCSGASSVAWEMASARWAEGLRTGFVDVAQLGFAWNAHRAVGTRNTAEMQGLFAGVGAQTLVVTAPFEIDPAEVGQAFPHADLRFFRLDADPETLRARAVRRTTGEGPRIIGDDLLDGAPEAVDLAVAHGVRQRQTPVRAGEQMIDATTSSASEIAEAVRAHLPD</sequence>
<dbReference type="InterPro" id="IPR027417">
    <property type="entry name" value="P-loop_NTPase"/>
</dbReference>
<reference evidence="1" key="1">
    <citation type="submission" date="2024-06" db="EMBL/GenBank/DDBJ databases">
        <title>Draft genome sequence of Microbacterium sp. strain A8/3-1, isolated from Oxytropis tragacanthoides Fisch. ex DC. Root nodules in the Altai region of Russia.</title>
        <authorList>
            <person name="Sazanova A."/>
            <person name="Guro P."/>
            <person name="Kuznetsova I."/>
            <person name="Belimov A."/>
            <person name="Safronova V."/>
        </authorList>
    </citation>
    <scope>NUCLEOTIDE SEQUENCE</scope>
    <source>
        <strain evidence="1">A8/3-1</strain>
    </source>
</reference>
<proteinExistence type="predicted"/>